<sequence>MLALDIASLQIMGAFTNLLAGAIHWIPGLTGAGRRKWAYYWGSGKLLIGGSNAIILIIGFDNTAFFERFLNIVMMIGLCLEVHSVAVFGERSVPRPLIAILGVLLLASIGLMIVDAAEFRWSFVTLGLARGFCFLGIMGLAAGIARRERLLTGWITAALFAAVAPIFLLRAGRLMLTLIDPVWTIEGQPVEEWMIGVALILLTLTHFALLQMESERTQAMLREQASRDGLTGALNRFGLRGIEAALRGPCALALIDIDHFKALNDTQGHATGDAVLRLLVDLAQRELGAPGTVIRLGGDEFACILPDWSQADAQSFATRLAERFNRAVAATVDGPLYPSLSIGVVAGPVDRDLDRLLTEADRAMYAIKRTRHPEMPRMAAAR</sequence>
<feature type="transmembrane region" description="Helical" evidence="3">
    <location>
        <begin position="38"/>
        <end position="60"/>
    </location>
</feature>
<reference evidence="5 6" key="1">
    <citation type="submission" date="2020-08" db="EMBL/GenBank/DDBJ databases">
        <title>Genomic Encyclopedia of Type Strains, Phase IV (KMG-IV): sequencing the most valuable type-strain genomes for metagenomic binning, comparative biology and taxonomic classification.</title>
        <authorList>
            <person name="Goeker M."/>
        </authorList>
    </citation>
    <scope>NUCLEOTIDE SEQUENCE [LARGE SCALE GENOMIC DNA]</scope>
    <source>
        <strain evidence="5 6">DSM 19512</strain>
    </source>
</reference>
<dbReference type="GO" id="GO:0052621">
    <property type="term" value="F:diguanylate cyclase activity"/>
    <property type="evidence" value="ECO:0007669"/>
    <property type="project" value="UniProtKB-EC"/>
</dbReference>
<dbReference type="AlphaFoldDB" id="A0A7W6F2X2"/>
<dbReference type="PANTHER" id="PTHR45138">
    <property type="entry name" value="REGULATORY COMPONENTS OF SENSORY TRANSDUCTION SYSTEM"/>
    <property type="match status" value="1"/>
</dbReference>
<dbReference type="SMART" id="SM00267">
    <property type="entry name" value="GGDEF"/>
    <property type="match status" value="1"/>
</dbReference>
<feature type="transmembrane region" description="Helical" evidence="3">
    <location>
        <begin position="120"/>
        <end position="144"/>
    </location>
</feature>
<dbReference type="CDD" id="cd01949">
    <property type="entry name" value="GGDEF"/>
    <property type="match status" value="1"/>
</dbReference>
<dbReference type="InterPro" id="IPR050469">
    <property type="entry name" value="Diguanylate_Cyclase"/>
</dbReference>
<dbReference type="PANTHER" id="PTHR45138:SF9">
    <property type="entry name" value="DIGUANYLATE CYCLASE DGCM-RELATED"/>
    <property type="match status" value="1"/>
</dbReference>
<keyword evidence="3" id="KW-1133">Transmembrane helix</keyword>
<evidence type="ECO:0000256" key="1">
    <source>
        <dbReference type="ARBA" id="ARBA00012528"/>
    </source>
</evidence>
<dbReference type="RefSeq" id="WP_183951572.1">
    <property type="nucleotide sequence ID" value="NZ_JACIDH010000006.1"/>
</dbReference>
<evidence type="ECO:0000259" key="4">
    <source>
        <dbReference type="PROSITE" id="PS50887"/>
    </source>
</evidence>
<dbReference type="InterPro" id="IPR000160">
    <property type="entry name" value="GGDEF_dom"/>
</dbReference>
<feature type="domain" description="GGDEF" evidence="4">
    <location>
        <begin position="248"/>
        <end position="382"/>
    </location>
</feature>
<proteinExistence type="predicted"/>
<evidence type="ECO:0000313" key="5">
    <source>
        <dbReference type="EMBL" id="MBB3879391.1"/>
    </source>
</evidence>
<keyword evidence="3" id="KW-0812">Transmembrane</keyword>
<feature type="transmembrane region" description="Helical" evidence="3">
    <location>
        <begin position="193"/>
        <end position="212"/>
    </location>
</feature>
<accession>A0A7W6F2X2</accession>
<dbReference type="SUPFAM" id="SSF55073">
    <property type="entry name" value="Nucleotide cyclase"/>
    <property type="match status" value="1"/>
</dbReference>
<dbReference type="Proteomes" id="UP000538670">
    <property type="component" value="Unassembled WGS sequence"/>
</dbReference>
<dbReference type="InterPro" id="IPR029787">
    <property type="entry name" value="Nucleotide_cyclase"/>
</dbReference>
<feature type="transmembrane region" description="Helical" evidence="3">
    <location>
        <begin position="96"/>
        <end position="114"/>
    </location>
</feature>
<dbReference type="EMBL" id="JACIDH010000006">
    <property type="protein sequence ID" value="MBB3879391.1"/>
    <property type="molecule type" value="Genomic_DNA"/>
</dbReference>
<dbReference type="Gene3D" id="3.30.70.270">
    <property type="match status" value="1"/>
</dbReference>
<feature type="transmembrane region" description="Helical" evidence="3">
    <location>
        <begin position="151"/>
        <end position="173"/>
    </location>
</feature>
<dbReference type="InterPro" id="IPR043128">
    <property type="entry name" value="Rev_trsase/Diguanyl_cyclase"/>
</dbReference>
<organism evidence="5 6">
    <name type="scientific">Sphingomonas pseudosanguinis</name>
    <dbReference type="NCBI Taxonomy" id="413712"/>
    <lineage>
        <taxon>Bacteria</taxon>
        <taxon>Pseudomonadati</taxon>
        <taxon>Pseudomonadota</taxon>
        <taxon>Alphaproteobacteria</taxon>
        <taxon>Sphingomonadales</taxon>
        <taxon>Sphingomonadaceae</taxon>
        <taxon>Sphingomonas</taxon>
    </lineage>
</organism>
<dbReference type="Pfam" id="PF00990">
    <property type="entry name" value="GGDEF"/>
    <property type="match status" value="1"/>
</dbReference>
<dbReference type="EC" id="2.7.7.65" evidence="1"/>
<name>A0A7W6F2X2_9SPHN</name>
<feature type="transmembrane region" description="Helical" evidence="3">
    <location>
        <begin position="72"/>
        <end position="89"/>
    </location>
</feature>
<keyword evidence="3" id="KW-0472">Membrane</keyword>
<comment type="caution">
    <text evidence="5">The sequence shown here is derived from an EMBL/GenBank/DDBJ whole genome shotgun (WGS) entry which is preliminary data.</text>
</comment>
<dbReference type="NCBIfam" id="TIGR00254">
    <property type="entry name" value="GGDEF"/>
    <property type="match status" value="1"/>
</dbReference>
<comment type="catalytic activity">
    <reaction evidence="2">
        <text>2 GTP = 3',3'-c-di-GMP + 2 diphosphate</text>
        <dbReference type="Rhea" id="RHEA:24898"/>
        <dbReference type="ChEBI" id="CHEBI:33019"/>
        <dbReference type="ChEBI" id="CHEBI:37565"/>
        <dbReference type="ChEBI" id="CHEBI:58805"/>
        <dbReference type="EC" id="2.7.7.65"/>
    </reaction>
</comment>
<gene>
    <name evidence="5" type="ORF">GGR48_001818</name>
</gene>
<evidence type="ECO:0000313" key="6">
    <source>
        <dbReference type="Proteomes" id="UP000538670"/>
    </source>
</evidence>
<feature type="transmembrane region" description="Helical" evidence="3">
    <location>
        <begin position="6"/>
        <end position="26"/>
    </location>
</feature>
<keyword evidence="6" id="KW-1185">Reference proteome</keyword>
<evidence type="ECO:0000256" key="3">
    <source>
        <dbReference type="SAM" id="Phobius"/>
    </source>
</evidence>
<protein>
    <recommendedName>
        <fullName evidence="1">diguanylate cyclase</fullName>
        <ecNumber evidence="1">2.7.7.65</ecNumber>
    </recommendedName>
</protein>
<dbReference type="PROSITE" id="PS50887">
    <property type="entry name" value="GGDEF"/>
    <property type="match status" value="1"/>
</dbReference>
<evidence type="ECO:0000256" key="2">
    <source>
        <dbReference type="ARBA" id="ARBA00034247"/>
    </source>
</evidence>